<comment type="caution">
    <text evidence="1">The sequence shown here is derived from an EMBL/GenBank/DDBJ whole genome shotgun (WGS) entry which is preliminary data.</text>
</comment>
<protein>
    <submittedName>
        <fullName evidence="1">Uncharacterized protein</fullName>
    </submittedName>
</protein>
<evidence type="ECO:0000313" key="2">
    <source>
        <dbReference type="Proteomes" id="UP001058074"/>
    </source>
</evidence>
<gene>
    <name evidence="1" type="ORF">rsdtw13_33720</name>
</gene>
<proteinExistence type="predicted"/>
<accession>A0ACB5RG97</accession>
<dbReference type="Proteomes" id="UP001058074">
    <property type="component" value="Unassembled WGS sequence"/>
</dbReference>
<sequence>MSRLLKAELFKLRKNKTFIVLCIVIAVFACMTTGITKLVCNESFLRGSLSGMTEQQKDQYIQGLKNSANNQNQNASGNMSIGVHVSTKDLFNPKARDLFYSSFGSGLIEIFLSILVGAMVAKEYSSGTIKNTLAYGKKRWQYYVSKVIVNTVGGTILLAITVGISTLLSCMLFGWGDPFTFSELVNMLKTILGCIVMIFATSSLLVLIATFTKSNGGTIAIGIILLVIGQSVLSELYLLEVFKWLKPIYNVTITHNWAEMIKPPVENAALLKAVFIGAAITVISSIPGIALIKNQDIK</sequence>
<keyword evidence="2" id="KW-1185">Reference proteome</keyword>
<name>A0ACB5RG97_9CLOT</name>
<organism evidence="1 2">
    <name type="scientific">Inconstantimicrobium mannanitabidum</name>
    <dbReference type="NCBI Taxonomy" id="1604901"/>
    <lineage>
        <taxon>Bacteria</taxon>
        <taxon>Bacillati</taxon>
        <taxon>Bacillota</taxon>
        <taxon>Clostridia</taxon>
        <taxon>Eubacteriales</taxon>
        <taxon>Clostridiaceae</taxon>
        <taxon>Inconstantimicrobium</taxon>
    </lineage>
</organism>
<evidence type="ECO:0000313" key="1">
    <source>
        <dbReference type="EMBL" id="GKX68114.1"/>
    </source>
</evidence>
<dbReference type="EMBL" id="BROD01000001">
    <property type="protein sequence ID" value="GKX68114.1"/>
    <property type="molecule type" value="Genomic_DNA"/>
</dbReference>
<reference evidence="1" key="1">
    <citation type="journal article" date="2025" name="Int. J. Syst. Evol. Microbiol.">
        <title>Inconstantimicrobium mannanitabidum sp. nov., a novel member of the family Clostridiaceae isolated from anoxic soil under the treatment of reductive soil disinfestation.</title>
        <authorList>
            <person name="Ueki A."/>
            <person name="Tonouchi A."/>
            <person name="Honma S."/>
            <person name="Kaku N."/>
            <person name="Ueki K."/>
        </authorList>
    </citation>
    <scope>NUCLEOTIDE SEQUENCE</scope>
    <source>
        <strain evidence="1">TW13</strain>
    </source>
</reference>